<keyword evidence="3" id="KW-1185">Reference proteome</keyword>
<evidence type="ECO:0000256" key="1">
    <source>
        <dbReference type="SAM" id="Phobius"/>
    </source>
</evidence>
<proteinExistence type="predicted"/>
<evidence type="ECO:0000313" key="3">
    <source>
        <dbReference type="Proteomes" id="UP000261560"/>
    </source>
</evidence>
<organism evidence="2 3">
    <name type="scientific">Oryzias melastigma</name>
    <name type="common">Marine medaka</name>
    <dbReference type="NCBI Taxonomy" id="30732"/>
    <lineage>
        <taxon>Eukaryota</taxon>
        <taxon>Metazoa</taxon>
        <taxon>Chordata</taxon>
        <taxon>Craniata</taxon>
        <taxon>Vertebrata</taxon>
        <taxon>Euteleostomi</taxon>
        <taxon>Actinopterygii</taxon>
        <taxon>Neopterygii</taxon>
        <taxon>Teleostei</taxon>
        <taxon>Neoteleostei</taxon>
        <taxon>Acanthomorphata</taxon>
        <taxon>Ovalentaria</taxon>
        <taxon>Atherinomorphae</taxon>
        <taxon>Beloniformes</taxon>
        <taxon>Adrianichthyidae</taxon>
        <taxon>Oryziinae</taxon>
        <taxon>Oryzias</taxon>
    </lineage>
</organism>
<protein>
    <submittedName>
        <fullName evidence="2">Uncharacterized protein</fullName>
    </submittedName>
</protein>
<dbReference type="Proteomes" id="UP000261560">
    <property type="component" value="Unplaced"/>
</dbReference>
<sequence length="154" mass="16978">MHQLVTFLDDDQVENAEVGVNNATTDRFAFALTSPAGTVAGVTLAKKQTHTAVSENALLHGKSLLVVTPYYNQGNIYLPLISQRVSSHLSGHSLFIEGAFWQPVAGNEMFSYMVEEKKRILKVSKGPIKKSLTHMAIVFMAYLLSKVILIIKMV</sequence>
<dbReference type="Ensembl" id="ENSOMET00000005439.1">
    <property type="protein sequence ID" value="ENSOMEP00000026085.1"/>
    <property type="gene ID" value="ENSOMEG00000007706.1"/>
</dbReference>
<dbReference type="AlphaFoldDB" id="A0A3B3D9N8"/>
<dbReference type="GeneTree" id="ENSGT00940000177191"/>
<evidence type="ECO:0000313" key="2">
    <source>
        <dbReference type="Ensembl" id="ENSOMEP00000026085.1"/>
    </source>
</evidence>
<reference evidence="2" key="1">
    <citation type="submission" date="2025-08" db="UniProtKB">
        <authorList>
            <consortium name="Ensembl"/>
        </authorList>
    </citation>
    <scope>IDENTIFICATION</scope>
</reference>
<keyword evidence="1" id="KW-0812">Transmembrane</keyword>
<feature type="transmembrane region" description="Helical" evidence="1">
    <location>
        <begin position="132"/>
        <end position="151"/>
    </location>
</feature>
<reference evidence="2" key="2">
    <citation type="submission" date="2025-09" db="UniProtKB">
        <authorList>
            <consortium name="Ensembl"/>
        </authorList>
    </citation>
    <scope>IDENTIFICATION</scope>
</reference>
<keyword evidence="1" id="KW-1133">Transmembrane helix</keyword>
<dbReference type="PaxDb" id="30732-ENSOMEP00000026085"/>
<dbReference type="OMA" id="THMAIVF"/>
<keyword evidence="1" id="KW-0472">Membrane</keyword>
<accession>A0A3B3D9N8</accession>
<name>A0A3B3D9N8_ORYME</name>